<dbReference type="InterPro" id="IPR034543">
    <property type="entry name" value="LCL2"/>
</dbReference>
<keyword evidence="6" id="KW-1185">Reference proteome</keyword>
<dbReference type="EMBL" id="QLNQ01000027">
    <property type="protein sequence ID" value="RCK59258.1"/>
    <property type="molecule type" value="Genomic_DNA"/>
</dbReference>
<comment type="caution">
    <text evidence="5">The sequence shown here is derived from an EMBL/GenBank/DDBJ whole genome shotgun (WGS) entry which is preliminary data.</text>
</comment>
<sequence length="137" mass="15648">MLHYFLILSSFFVSIVSANLFDFLNNFNHGGGGRQQQQQGVRNPQEYENRILTSQCNQYLCPDTGLCVESPKFCPCPYPSSQIRCFLPDGRYLCISKPAGEGISDKYNDPKTNWKIDAKDDNIRDCGWVNRAWRGLV</sequence>
<feature type="signal peptide" evidence="4">
    <location>
        <begin position="1"/>
        <end position="18"/>
    </location>
</feature>
<evidence type="ECO:0000313" key="6">
    <source>
        <dbReference type="Proteomes" id="UP000253472"/>
    </source>
</evidence>
<organism evidence="5 6">
    <name type="scientific">Candida viswanathii</name>
    <dbReference type="NCBI Taxonomy" id="5486"/>
    <lineage>
        <taxon>Eukaryota</taxon>
        <taxon>Fungi</taxon>
        <taxon>Dikarya</taxon>
        <taxon>Ascomycota</taxon>
        <taxon>Saccharomycotina</taxon>
        <taxon>Pichiomycetes</taxon>
        <taxon>Debaryomycetaceae</taxon>
        <taxon>Candida/Lodderomyces clade</taxon>
        <taxon>Candida</taxon>
    </lineage>
</organism>
<dbReference type="CDD" id="cd23996">
    <property type="entry name" value="LCL2-like"/>
    <property type="match status" value="1"/>
</dbReference>
<dbReference type="PANTHER" id="PTHR38425">
    <property type="entry name" value="LONG CHRONOLOGICAL LIFESPAN PROTEIN 2"/>
    <property type="match status" value="1"/>
</dbReference>
<comment type="similarity">
    <text evidence="1">Belongs to the LCL2 family.</text>
</comment>
<keyword evidence="3 4" id="KW-0732">Signal</keyword>
<dbReference type="PANTHER" id="PTHR38425:SF1">
    <property type="entry name" value="LONG CHRONOLOGICAL LIFESPAN PROTEIN 2"/>
    <property type="match status" value="1"/>
</dbReference>
<protein>
    <recommendedName>
        <fullName evidence="2">Long chronological lifespan protein 2</fullName>
    </recommendedName>
</protein>
<name>A0A367Y081_9ASCO</name>
<dbReference type="GO" id="GO:0036503">
    <property type="term" value="P:ERAD pathway"/>
    <property type="evidence" value="ECO:0007669"/>
    <property type="project" value="TreeGrafter"/>
</dbReference>
<proteinExistence type="inferred from homology"/>
<dbReference type="STRING" id="5486.A0A367Y081"/>
<evidence type="ECO:0000256" key="3">
    <source>
        <dbReference type="ARBA" id="ARBA00022729"/>
    </source>
</evidence>
<evidence type="ECO:0000256" key="2">
    <source>
        <dbReference type="ARBA" id="ARBA00018534"/>
    </source>
</evidence>
<evidence type="ECO:0000256" key="1">
    <source>
        <dbReference type="ARBA" id="ARBA00010545"/>
    </source>
</evidence>
<evidence type="ECO:0000256" key="4">
    <source>
        <dbReference type="SAM" id="SignalP"/>
    </source>
</evidence>
<dbReference type="AlphaFoldDB" id="A0A367Y081"/>
<dbReference type="Proteomes" id="UP000253472">
    <property type="component" value="Unassembled WGS sequence"/>
</dbReference>
<gene>
    <name evidence="5" type="primary">LCL2_0</name>
    <name evidence="5" type="ORF">Cantr_07698</name>
</gene>
<feature type="chain" id="PRO_5016900351" description="Long chronological lifespan protein 2" evidence="4">
    <location>
        <begin position="19"/>
        <end position="137"/>
    </location>
</feature>
<dbReference type="OrthoDB" id="2234316at2759"/>
<evidence type="ECO:0000313" key="5">
    <source>
        <dbReference type="EMBL" id="RCK59258.1"/>
    </source>
</evidence>
<accession>A0A367Y081</accession>
<reference evidence="5 6" key="1">
    <citation type="submission" date="2018-06" db="EMBL/GenBank/DDBJ databases">
        <title>Whole genome sequencing of Candida tropicalis (genome annotated by CSBL at Korea University).</title>
        <authorList>
            <person name="Ahn J."/>
        </authorList>
    </citation>
    <scope>NUCLEOTIDE SEQUENCE [LARGE SCALE GENOMIC DNA]</scope>
    <source>
        <strain evidence="5 6">ATCC 20962</strain>
    </source>
</reference>